<organism evidence="3 4">
    <name type="scientific">Pseudocercospora fuligena</name>
    <dbReference type="NCBI Taxonomy" id="685502"/>
    <lineage>
        <taxon>Eukaryota</taxon>
        <taxon>Fungi</taxon>
        <taxon>Dikarya</taxon>
        <taxon>Ascomycota</taxon>
        <taxon>Pezizomycotina</taxon>
        <taxon>Dothideomycetes</taxon>
        <taxon>Dothideomycetidae</taxon>
        <taxon>Mycosphaerellales</taxon>
        <taxon>Mycosphaerellaceae</taxon>
        <taxon>Pseudocercospora</taxon>
    </lineage>
</organism>
<evidence type="ECO:0000313" key="3">
    <source>
        <dbReference type="EMBL" id="KAF7189104.1"/>
    </source>
</evidence>
<accession>A0A8H6VIC1</accession>
<protein>
    <submittedName>
        <fullName evidence="3">Uncharacterized protein</fullName>
    </submittedName>
</protein>
<dbReference type="OrthoDB" id="10673994at2759"/>
<keyword evidence="4" id="KW-1185">Reference proteome</keyword>
<evidence type="ECO:0000256" key="1">
    <source>
        <dbReference type="SAM" id="Coils"/>
    </source>
</evidence>
<dbReference type="AlphaFoldDB" id="A0A8H6VIC1"/>
<evidence type="ECO:0000313" key="4">
    <source>
        <dbReference type="Proteomes" id="UP000660729"/>
    </source>
</evidence>
<reference evidence="3" key="1">
    <citation type="submission" date="2020-04" db="EMBL/GenBank/DDBJ databases">
        <title>Draft genome resource of the tomato pathogen Pseudocercospora fuligena.</title>
        <authorList>
            <person name="Zaccaron A."/>
        </authorList>
    </citation>
    <scope>NUCLEOTIDE SEQUENCE</scope>
    <source>
        <strain evidence="3">PF001</strain>
    </source>
</reference>
<sequence length="323" mass="36639">MPQSNASSIELIDLTNDDEERTTDSKETAQSRVRGIPQPIPPLPSNFDTIEISASRRSEYNGPDPFIAAAWDNEALFEHFTLAEILGGAVHPDDICGTMLLNRLIPRYSNPDIQQRLRMLYGKIGSDSHDGQPHVLIRKRFTDALRHDLTRKGKEHAYVEELNRITALRQSKSVVSTNIRSTNGVNRRPANTVNTTNSAVDLPAPRATTKPLPTQTSQRQATQVIIDGKSFDLDIAVKLLQTREINCQQRINYLLHEQQAHHAREAVMNNVIAQQNAAFAINEQVVRQKVHEIDTLRKELDELRAYVRQNRAKSFDPRRYQRG</sequence>
<name>A0A8H6VIC1_9PEZI</name>
<keyword evidence="1" id="KW-0175">Coiled coil</keyword>
<feature type="coiled-coil region" evidence="1">
    <location>
        <begin position="286"/>
        <end position="313"/>
    </location>
</feature>
<feature type="region of interest" description="Disordered" evidence="2">
    <location>
        <begin position="182"/>
        <end position="216"/>
    </location>
</feature>
<gene>
    <name evidence="3" type="ORF">HII31_09526</name>
</gene>
<evidence type="ECO:0000256" key="2">
    <source>
        <dbReference type="SAM" id="MobiDB-lite"/>
    </source>
</evidence>
<dbReference type="EMBL" id="JABCIY010000194">
    <property type="protein sequence ID" value="KAF7189104.1"/>
    <property type="molecule type" value="Genomic_DNA"/>
</dbReference>
<proteinExistence type="predicted"/>
<feature type="compositionally biased region" description="Polar residues" evidence="2">
    <location>
        <begin position="182"/>
        <end position="199"/>
    </location>
</feature>
<comment type="caution">
    <text evidence="3">The sequence shown here is derived from an EMBL/GenBank/DDBJ whole genome shotgun (WGS) entry which is preliminary data.</text>
</comment>
<dbReference type="Proteomes" id="UP000660729">
    <property type="component" value="Unassembled WGS sequence"/>
</dbReference>
<feature type="region of interest" description="Disordered" evidence="2">
    <location>
        <begin position="1"/>
        <end position="46"/>
    </location>
</feature>